<dbReference type="PANTHER" id="PTHR43245">
    <property type="entry name" value="BIFUNCTIONAL POLYMYXIN RESISTANCE PROTEIN ARNA"/>
    <property type="match status" value="1"/>
</dbReference>
<dbReference type="Proteomes" id="UP001549363">
    <property type="component" value="Unassembled WGS sequence"/>
</dbReference>
<dbReference type="SUPFAM" id="SSF51735">
    <property type="entry name" value="NAD(P)-binding Rossmann-fold domains"/>
    <property type="match status" value="1"/>
</dbReference>
<feature type="domain" description="NAD-dependent epimerase/dehydratase" evidence="1">
    <location>
        <begin position="3"/>
        <end position="204"/>
    </location>
</feature>
<keyword evidence="3" id="KW-1185">Reference proteome</keyword>
<dbReference type="RefSeq" id="WP_107949812.1">
    <property type="nucleotide sequence ID" value="NZ_CP073713.1"/>
</dbReference>
<proteinExistence type="predicted"/>
<comment type="caution">
    <text evidence="2">The sequence shown here is derived from an EMBL/GenBank/DDBJ whole genome shotgun (WGS) entry which is preliminary data.</text>
</comment>
<dbReference type="Pfam" id="PF01370">
    <property type="entry name" value="Epimerase"/>
    <property type="match status" value="1"/>
</dbReference>
<protein>
    <submittedName>
        <fullName evidence="2">Nucleoside-diphosphate-sugar epimerase</fullName>
    </submittedName>
</protein>
<evidence type="ECO:0000313" key="3">
    <source>
        <dbReference type="Proteomes" id="UP001549363"/>
    </source>
</evidence>
<sequence length="301" mass="33529">MKILILGGTRFFGRKLVELCLQNSHDVTILTRGQSGNPFGSQVHQLIADRDDEHTLVQALSNTTWDIVYDNICYSPKDAQKIIEILEGKTTKLIFTSTLATYEADGIVKTEADFNPYNYEIRMGNRQDFTYSEGKRQAEAVLFKKASFPVVAVRFPIVVGEQDYTRRLHFHVERIVNEQPITLTNVDAKMSFITDDEAAAFLYFAGISTIEGPFNATASGAISLKDLLGLIEEASGKHAKVSLLGGDANSQSPYAIPADWYMSNAKAEAAGFTFSQLNDWLPKLINSLVKEQQETIMSQRN</sequence>
<organism evidence="2 3">
    <name type="scientific">Lysinibacillus parviboronicapiens</name>
    <dbReference type="NCBI Taxonomy" id="436516"/>
    <lineage>
        <taxon>Bacteria</taxon>
        <taxon>Bacillati</taxon>
        <taxon>Bacillota</taxon>
        <taxon>Bacilli</taxon>
        <taxon>Bacillales</taxon>
        <taxon>Bacillaceae</taxon>
        <taxon>Lysinibacillus</taxon>
    </lineage>
</organism>
<name>A0ABV2PJ04_9BACI</name>
<dbReference type="Gene3D" id="3.40.50.720">
    <property type="entry name" value="NAD(P)-binding Rossmann-like Domain"/>
    <property type="match status" value="1"/>
</dbReference>
<dbReference type="InterPro" id="IPR001509">
    <property type="entry name" value="Epimerase_deHydtase"/>
</dbReference>
<evidence type="ECO:0000313" key="2">
    <source>
        <dbReference type="EMBL" id="MET4560926.1"/>
    </source>
</evidence>
<dbReference type="InterPro" id="IPR036291">
    <property type="entry name" value="NAD(P)-bd_dom_sf"/>
</dbReference>
<accession>A0ABV2PJ04</accession>
<reference evidence="2 3" key="1">
    <citation type="submission" date="2024-06" db="EMBL/GenBank/DDBJ databases">
        <title>Sorghum-associated microbial communities from plants grown in Nebraska, USA.</title>
        <authorList>
            <person name="Schachtman D."/>
        </authorList>
    </citation>
    <scope>NUCLEOTIDE SEQUENCE [LARGE SCALE GENOMIC DNA]</scope>
    <source>
        <strain evidence="2 3">736</strain>
    </source>
</reference>
<dbReference type="InterPro" id="IPR050177">
    <property type="entry name" value="Lipid_A_modif_metabolic_enz"/>
</dbReference>
<evidence type="ECO:0000259" key="1">
    <source>
        <dbReference type="Pfam" id="PF01370"/>
    </source>
</evidence>
<gene>
    <name evidence="2" type="ORF">ABIA69_002070</name>
</gene>
<dbReference type="EMBL" id="JBEPSB010000007">
    <property type="protein sequence ID" value="MET4560926.1"/>
    <property type="molecule type" value="Genomic_DNA"/>
</dbReference>